<feature type="transmembrane region" description="Helical" evidence="1">
    <location>
        <begin position="26"/>
        <end position="45"/>
    </location>
</feature>
<evidence type="ECO:0000313" key="2">
    <source>
        <dbReference type="EMBL" id="AHF17046.1"/>
    </source>
</evidence>
<keyword evidence="1" id="KW-0472">Membrane</keyword>
<dbReference type="KEGG" id="nso:NIASO_00765"/>
<sequence length="260" mass="30276">MIYKSDGSLCLNTYIMTKFKKITIRAFFIFVILIPVAAFAHFIIFPQETRSILIDYSGFKKEGRIYFNEHTTSQGKIDSLQSLITEASARVKGFWGQKISTPKFIYCNNESDFKKYSVNASAPAVTYLKLGSVIVLSREAMNLDIIAHEISHAELYERLGFYKFNYKIPSWFKHGIAMQNDYRNYYSLDTLKVRSDNFKNLPDIKSFTSDRQFYSGSQEQIMLNYMTAKYEVENWYTKEKLDKLIEDIKSGKTFDEAFGK</sequence>
<protein>
    <submittedName>
        <fullName evidence="2">Uncharacterized protein</fullName>
    </submittedName>
</protein>
<name>W0F6P4_9BACT</name>
<keyword evidence="1" id="KW-1133">Transmembrane helix</keyword>
<proteinExistence type="predicted"/>
<reference evidence="2 3" key="1">
    <citation type="submission" date="2013-12" db="EMBL/GenBank/DDBJ databases">
        <authorList>
            <consortium name="DOE Joint Genome Institute"/>
            <person name="Eisen J."/>
            <person name="Huntemann M."/>
            <person name="Han J."/>
            <person name="Chen A."/>
            <person name="Kyrpides N."/>
            <person name="Mavromatis K."/>
            <person name="Markowitz V."/>
            <person name="Palaniappan K."/>
            <person name="Ivanova N."/>
            <person name="Schaumberg A."/>
            <person name="Pati A."/>
            <person name="Liolios K."/>
            <person name="Nordberg H.P."/>
            <person name="Cantor M.N."/>
            <person name="Hua S.X."/>
            <person name="Woyke T."/>
        </authorList>
    </citation>
    <scope>NUCLEOTIDE SEQUENCE [LARGE SCALE GENOMIC DNA]</scope>
    <source>
        <strain evidence="3">DSM 19437</strain>
    </source>
</reference>
<organism evidence="2 3">
    <name type="scientific">Niabella soli DSM 19437</name>
    <dbReference type="NCBI Taxonomy" id="929713"/>
    <lineage>
        <taxon>Bacteria</taxon>
        <taxon>Pseudomonadati</taxon>
        <taxon>Bacteroidota</taxon>
        <taxon>Chitinophagia</taxon>
        <taxon>Chitinophagales</taxon>
        <taxon>Chitinophagaceae</taxon>
        <taxon>Niabella</taxon>
    </lineage>
</organism>
<dbReference type="HOGENOM" id="CLU_084438_0_0_10"/>
<dbReference type="eggNOG" id="ENOG50313NS">
    <property type="taxonomic scope" value="Bacteria"/>
</dbReference>
<evidence type="ECO:0000256" key="1">
    <source>
        <dbReference type="SAM" id="Phobius"/>
    </source>
</evidence>
<accession>W0F6P4</accession>
<dbReference type="EMBL" id="CP007035">
    <property type="protein sequence ID" value="AHF17046.1"/>
    <property type="molecule type" value="Genomic_DNA"/>
</dbReference>
<keyword evidence="1" id="KW-0812">Transmembrane</keyword>
<dbReference type="STRING" id="929713.NIASO_00765"/>
<dbReference type="Proteomes" id="UP000003586">
    <property type="component" value="Chromosome"/>
</dbReference>
<dbReference type="AlphaFoldDB" id="W0F6P4"/>
<evidence type="ECO:0000313" key="3">
    <source>
        <dbReference type="Proteomes" id="UP000003586"/>
    </source>
</evidence>
<gene>
    <name evidence="2" type="ORF">NIASO_00765</name>
</gene>
<keyword evidence="3" id="KW-1185">Reference proteome</keyword>